<evidence type="ECO:0000256" key="3">
    <source>
        <dbReference type="ARBA" id="ARBA00022801"/>
    </source>
</evidence>
<dbReference type="Pfam" id="PF16113">
    <property type="entry name" value="ECH_2"/>
    <property type="match status" value="1"/>
</dbReference>
<protein>
    <recommendedName>
        <fullName evidence="2">3-hydroxyisobutyryl-CoA hydrolase</fullName>
        <ecNumber evidence="2">3.1.2.4</ecNumber>
    </recommendedName>
</protein>
<dbReference type="AlphaFoldDB" id="A0A427Y881"/>
<feature type="region of interest" description="Disordered" evidence="4">
    <location>
        <begin position="232"/>
        <end position="255"/>
    </location>
</feature>
<evidence type="ECO:0000259" key="5">
    <source>
        <dbReference type="Pfam" id="PF16113"/>
    </source>
</evidence>
<feature type="domain" description="Enoyl-CoA hydratase/isomerase" evidence="5">
    <location>
        <begin position="32"/>
        <end position="374"/>
    </location>
</feature>
<dbReference type="InterPro" id="IPR029045">
    <property type="entry name" value="ClpP/crotonase-like_dom_sf"/>
</dbReference>
<evidence type="ECO:0000313" key="6">
    <source>
        <dbReference type="EMBL" id="RSH87299.1"/>
    </source>
</evidence>
<dbReference type="CDD" id="cd06558">
    <property type="entry name" value="crotonase-like"/>
    <property type="match status" value="1"/>
</dbReference>
<proteinExistence type="predicted"/>
<dbReference type="PANTHER" id="PTHR43176">
    <property type="entry name" value="3-HYDROXYISOBUTYRYL-COA HYDROLASE-RELATED"/>
    <property type="match status" value="1"/>
</dbReference>
<evidence type="ECO:0000256" key="4">
    <source>
        <dbReference type="SAM" id="MobiDB-lite"/>
    </source>
</evidence>
<dbReference type="GO" id="GO:0006574">
    <property type="term" value="P:L-valine catabolic process"/>
    <property type="evidence" value="ECO:0007669"/>
    <property type="project" value="TreeGrafter"/>
</dbReference>
<keyword evidence="3" id="KW-0378">Hydrolase</keyword>
<gene>
    <name evidence="6" type="ORF">EHS25_003208</name>
</gene>
<dbReference type="Gene3D" id="3.90.226.10">
    <property type="entry name" value="2-enoyl-CoA Hydratase, Chain A, domain 1"/>
    <property type="match status" value="1"/>
</dbReference>
<dbReference type="PROSITE" id="PS00166">
    <property type="entry name" value="ENOYL_COA_HYDRATASE"/>
    <property type="match status" value="1"/>
</dbReference>
<reference evidence="6 7" key="1">
    <citation type="submission" date="2018-11" db="EMBL/GenBank/DDBJ databases">
        <title>Genome sequence of Saitozyma podzolica DSM 27192.</title>
        <authorList>
            <person name="Aliyu H."/>
            <person name="Gorte O."/>
            <person name="Ochsenreither K."/>
        </authorList>
    </citation>
    <scope>NUCLEOTIDE SEQUENCE [LARGE SCALE GENOMIC DNA]</scope>
    <source>
        <strain evidence="6 7">DSM 27192</strain>
    </source>
</reference>
<dbReference type="Proteomes" id="UP000279259">
    <property type="component" value="Unassembled WGS sequence"/>
</dbReference>
<dbReference type="OrthoDB" id="1737613at2759"/>
<accession>A0A427Y881</accession>
<dbReference type="InterPro" id="IPR045004">
    <property type="entry name" value="ECH_dom"/>
</dbReference>
<dbReference type="STRING" id="1890683.A0A427Y881"/>
<keyword evidence="7" id="KW-1185">Reference proteome</keyword>
<dbReference type="GO" id="GO:0003860">
    <property type="term" value="F:3-hydroxyisobutyryl-CoA hydrolase activity"/>
    <property type="evidence" value="ECO:0007669"/>
    <property type="project" value="UniProtKB-EC"/>
</dbReference>
<dbReference type="GO" id="GO:0005739">
    <property type="term" value="C:mitochondrion"/>
    <property type="evidence" value="ECO:0007669"/>
    <property type="project" value="TreeGrafter"/>
</dbReference>
<sequence length="475" mass="51438">MSSAPSNSASGTATPADLSEPSIVYEASGGARTYRLNRPKALNALNHEMILSLSDKMKAWRESELCKLIIGTGSEKAFCSGGDVKQLVLDTKAGKFTALDFFKDEFQLNWAMSRLGKPYVAVIDGITMGGGAGISLPAPIRIATERTMFAMPETKIGYAPDVGANYYLAQLDGAVGAWLALTGQEVFGRAAYEIGIATHYVPSSSLSDLLLQLSHLPEPTLPQISSLIASFAPPPSSANESASSRSNPDGPTPIRGEIRDVLDRIFGLSSVPEIYAALEKAVSDDKLEGATREWAKAQKVHMDERSPTAMAVALEGYKKAKKSQRLDRTLENDMSMATAFSGPKRPSDDFLTGVTHVLIDKKAKTQPRPSWSLATPSGPSIEPSEILSSFFSPDAPHAEHFRRFGLPSEWEIMGMITGERPGSGAFKLKEDELVERVLEDKGDVAGPRQAEAEARVRAILEKRCSKDRDGYLNWN</sequence>
<evidence type="ECO:0000256" key="2">
    <source>
        <dbReference type="ARBA" id="ARBA00011915"/>
    </source>
</evidence>
<dbReference type="EC" id="3.1.2.4" evidence="2"/>
<name>A0A427Y881_9TREE</name>
<organism evidence="6 7">
    <name type="scientific">Saitozyma podzolica</name>
    <dbReference type="NCBI Taxonomy" id="1890683"/>
    <lineage>
        <taxon>Eukaryota</taxon>
        <taxon>Fungi</taxon>
        <taxon>Dikarya</taxon>
        <taxon>Basidiomycota</taxon>
        <taxon>Agaricomycotina</taxon>
        <taxon>Tremellomycetes</taxon>
        <taxon>Tremellales</taxon>
        <taxon>Trimorphomycetaceae</taxon>
        <taxon>Saitozyma</taxon>
    </lineage>
</organism>
<dbReference type="InterPro" id="IPR018376">
    <property type="entry name" value="Enoyl-CoA_hyd/isom_CS"/>
</dbReference>
<dbReference type="InterPro" id="IPR032259">
    <property type="entry name" value="HIBYL-CoA-H"/>
</dbReference>
<dbReference type="NCBIfam" id="NF004127">
    <property type="entry name" value="PRK05617.1"/>
    <property type="match status" value="1"/>
</dbReference>
<dbReference type="PANTHER" id="PTHR43176:SF3">
    <property type="entry name" value="3-HYDROXYISOBUTYRYL-COA HYDROLASE, MITOCHONDRIAL"/>
    <property type="match status" value="1"/>
</dbReference>
<evidence type="ECO:0000256" key="1">
    <source>
        <dbReference type="ARBA" id="ARBA00001709"/>
    </source>
</evidence>
<evidence type="ECO:0000313" key="7">
    <source>
        <dbReference type="Proteomes" id="UP000279259"/>
    </source>
</evidence>
<comment type="catalytic activity">
    <reaction evidence="1">
        <text>3-hydroxy-2-methylpropanoyl-CoA + H2O = 3-hydroxy-2-methylpropanoate + CoA + H(+)</text>
        <dbReference type="Rhea" id="RHEA:20888"/>
        <dbReference type="ChEBI" id="CHEBI:11805"/>
        <dbReference type="ChEBI" id="CHEBI:15377"/>
        <dbReference type="ChEBI" id="CHEBI:15378"/>
        <dbReference type="ChEBI" id="CHEBI:57287"/>
        <dbReference type="ChEBI" id="CHEBI:57340"/>
        <dbReference type="EC" id="3.1.2.4"/>
    </reaction>
</comment>
<feature type="compositionally biased region" description="Low complexity" evidence="4">
    <location>
        <begin position="232"/>
        <end position="248"/>
    </location>
</feature>
<dbReference type="EMBL" id="RSCD01000017">
    <property type="protein sequence ID" value="RSH87299.1"/>
    <property type="molecule type" value="Genomic_DNA"/>
</dbReference>
<comment type="caution">
    <text evidence="6">The sequence shown here is derived from an EMBL/GenBank/DDBJ whole genome shotgun (WGS) entry which is preliminary data.</text>
</comment>
<dbReference type="SUPFAM" id="SSF52096">
    <property type="entry name" value="ClpP/crotonase"/>
    <property type="match status" value="1"/>
</dbReference>